<dbReference type="InterPro" id="IPR001584">
    <property type="entry name" value="Integrase_cat-core"/>
</dbReference>
<dbReference type="SUPFAM" id="SSF53098">
    <property type="entry name" value="Ribonuclease H-like"/>
    <property type="match status" value="2"/>
</dbReference>
<dbReference type="GO" id="GO:0003676">
    <property type="term" value="F:nucleic acid binding"/>
    <property type="evidence" value="ECO:0007669"/>
    <property type="project" value="InterPro"/>
</dbReference>
<feature type="transmembrane region" description="Helical" evidence="1">
    <location>
        <begin position="927"/>
        <end position="943"/>
    </location>
</feature>
<keyword evidence="1" id="KW-0812">Transmembrane</keyword>
<keyword evidence="1" id="KW-1133">Transmembrane helix</keyword>
<dbReference type="EMBL" id="QGNW01000048">
    <property type="protein sequence ID" value="RVX07061.1"/>
    <property type="molecule type" value="Genomic_DNA"/>
</dbReference>
<feature type="domain" description="Integrase catalytic" evidence="2">
    <location>
        <begin position="201"/>
        <end position="361"/>
    </location>
</feature>
<evidence type="ECO:0000259" key="2">
    <source>
        <dbReference type="PROSITE" id="PS50994"/>
    </source>
</evidence>
<protein>
    <submittedName>
        <fullName evidence="3">Gag-Pol polyprotein</fullName>
    </submittedName>
</protein>
<dbReference type="Proteomes" id="UP000288805">
    <property type="component" value="Unassembled WGS sequence"/>
</dbReference>
<feature type="transmembrane region" description="Helical" evidence="1">
    <location>
        <begin position="952"/>
        <end position="973"/>
    </location>
</feature>
<evidence type="ECO:0000256" key="1">
    <source>
        <dbReference type="SAM" id="Phobius"/>
    </source>
</evidence>
<accession>A0A438JDP2</accession>
<dbReference type="Gene3D" id="3.30.420.10">
    <property type="entry name" value="Ribonuclease H-like superfamily/Ribonuclease H"/>
    <property type="match status" value="2"/>
</dbReference>
<dbReference type="GO" id="GO:0015074">
    <property type="term" value="P:DNA integration"/>
    <property type="evidence" value="ECO:0007669"/>
    <property type="project" value="InterPro"/>
</dbReference>
<dbReference type="InterPro" id="IPR002156">
    <property type="entry name" value="RNaseH_domain"/>
</dbReference>
<dbReference type="Pfam" id="PF13456">
    <property type="entry name" value="RVT_3"/>
    <property type="match status" value="1"/>
</dbReference>
<dbReference type="InterPro" id="IPR012337">
    <property type="entry name" value="RNaseH-like_sf"/>
</dbReference>
<reference evidence="3 4" key="1">
    <citation type="journal article" date="2018" name="PLoS Genet.">
        <title>Population sequencing reveals clonal diversity and ancestral inbreeding in the grapevine cultivar Chardonnay.</title>
        <authorList>
            <person name="Roach M.J."/>
            <person name="Johnson D.L."/>
            <person name="Bohlmann J."/>
            <person name="van Vuuren H.J."/>
            <person name="Jones S.J."/>
            <person name="Pretorius I.S."/>
            <person name="Schmidt S.A."/>
            <person name="Borneman A.R."/>
        </authorList>
    </citation>
    <scope>NUCLEOTIDE SEQUENCE [LARGE SCALE GENOMIC DNA]</scope>
    <source>
        <strain evidence="4">cv. Chardonnay</strain>
        <tissue evidence="3">Leaf</tissue>
    </source>
</reference>
<dbReference type="InterPro" id="IPR036397">
    <property type="entry name" value="RNaseH_sf"/>
</dbReference>
<evidence type="ECO:0000313" key="3">
    <source>
        <dbReference type="EMBL" id="RVX07061.1"/>
    </source>
</evidence>
<feature type="transmembrane region" description="Helical" evidence="1">
    <location>
        <begin position="1004"/>
        <end position="1026"/>
    </location>
</feature>
<gene>
    <name evidence="3" type="primary">gag-pol_184</name>
    <name evidence="3" type="ORF">CK203_030496</name>
</gene>
<dbReference type="GO" id="GO:0004523">
    <property type="term" value="F:RNA-DNA hybrid ribonuclease activity"/>
    <property type="evidence" value="ECO:0007669"/>
    <property type="project" value="InterPro"/>
</dbReference>
<dbReference type="PROSITE" id="PS50994">
    <property type="entry name" value="INTEGRASE"/>
    <property type="match status" value="1"/>
</dbReference>
<comment type="caution">
    <text evidence="3">The sequence shown here is derived from an EMBL/GenBank/DDBJ whole genome shotgun (WGS) entry which is preliminary data.</text>
</comment>
<sequence length="1193" mass="136194">MEVFGDSNLVLRQIQAEWKTRDVKLKPYHAYLELLVGRFDDLRYTHLPRAQNQFADALATLASMIDIPVNATVQPLLIESRSAPAYYCLIDDVEPDDGLPWYHDIYHFLRLGVYPEAATAKDKRALRQLATRFVICGETLYRRSPDGVLLLCLDRASADRVMREVHAGVCGPHMGGHMLAQVSECQIHGDLIHVPPSELHALTSPWPFSVWGIDIIGKISPKSSSGHEFILVAIDYFTKWVEVASYARLTSAGVASFIRSHIICRYGVPHELISDRGVHFRAEVDTLVQRYSIRHHRSSAYRPQTNGAVEAANKNIKRILRRMVETSRDWSEKLPFALWAYRTSFRTSTGATPYSLAYGMEAMLPVEIEMGSLRVALEQQIPEADWAQAQFDQLNLLDERRLRAADHVRAYQRKMARAFKKRVKPRPLHVGDLVLKVIRGLIRDPRGKVRPNWSGPYFIRELTLEGAVWLMDLDGNRFSEPTNVDQLKSDHLRFDAHFSSSLHISLSVHPVSFVSLSISYSLFFVSITLSPWPTLRPCLKTTLRPWDQMSSSAASTWAAPEIHPARSALLDTWMSSCLSIWGGAYFGSDEIYRSWGSRVPILIWRDIYRSPLVYMIIHDYGICARSMFDFILSGYSEEPLLSHSARFIPFYIVVIPGWSCLCCLDFPRHHFRGVHIRSVTRPIGVILGSSGQIGVPFSHFQQIEICSGMPHWESSSSLLSFGVQSHHHFLVSAFRAITVFTVRRSEPSLVFRLTFRVASSISTFRVVIASQFDVQGHHHRFLVSAFRAIIVFTVRRSEPSSVFRSTFRVTSSISTFRVVIASQFDVQGHHHRFLVSAFRAITVFTVRRSEPSSVFRSTFRVASSILTFRVVIASQFDVQSHHHHFLVSAFRAITVFSVRRSEPSSLFSFGVQSHHHFQFGVQSHRRFSVLAFGAIVTIFQFGVQSHRRFSVLAFRAITIFSLAFRAIVAFRFWRSEPSSLFSFGVQSHHYFQFGVQSHHRFSVLAFRAITILSIGAIIITIFSLAFRASSLFSVRRSEAIVAFQFWHSEPSPFSVWRSEPSSLFSFGVQSHHYFSVWRSEPSSLFSFGVRSHHYSQYRSHHHHFSVLAFGAINSFHSAFRAITTSQFRCPEPSPLLRLAFRAIVITPQFDVHSHIHQYRLSEPSSHLRSAFRAIVITSQFWRSEPSLLHSLFR</sequence>
<dbReference type="AlphaFoldDB" id="A0A438JDP2"/>
<keyword evidence="1" id="KW-0472">Membrane</keyword>
<dbReference type="PANTHER" id="PTHR48475:SF1">
    <property type="entry name" value="RNASE H TYPE-1 DOMAIN-CONTAINING PROTEIN"/>
    <property type="match status" value="1"/>
</dbReference>
<dbReference type="PANTHER" id="PTHR48475">
    <property type="entry name" value="RIBONUCLEASE H"/>
    <property type="match status" value="1"/>
</dbReference>
<proteinExistence type="predicted"/>
<evidence type="ECO:0000313" key="4">
    <source>
        <dbReference type="Proteomes" id="UP000288805"/>
    </source>
</evidence>
<organism evidence="3 4">
    <name type="scientific">Vitis vinifera</name>
    <name type="common">Grape</name>
    <dbReference type="NCBI Taxonomy" id="29760"/>
    <lineage>
        <taxon>Eukaryota</taxon>
        <taxon>Viridiplantae</taxon>
        <taxon>Streptophyta</taxon>
        <taxon>Embryophyta</taxon>
        <taxon>Tracheophyta</taxon>
        <taxon>Spermatophyta</taxon>
        <taxon>Magnoliopsida</taxon>
        <taxon>eudicotyledons</taxon>
        <taxon>Gunneridae</taxon>
        <taxon>Pentapetalae</taxon>
        <taxon>rosids</taxon>
        <taxon>Vitales</taxon>
        <taxon>Vitaceae</taxon>
        <taxon>Viteae</taxon>
        <taxon>Vitis</taxon>
    </lineage>
</organism>
<name>A0A438JDP2_VITVI</name>